<feature type="non-terminal residue" evidence="2">
    <location>
        <position position="1"/>
    </location>
</feature>
<accession>A0AA36CNP9</accession>
<feature type="signal peptide" evidence="1">
    <location>
        <begin position="1"/>
        <end position="16"/>
    </location>
</feature>
<evidence type="ECO:0000256" key="1">
    <source>
        <dbReference type="SAM" id="SignalP"/>
    </source>
</evidence>
<sequence>MSFRVYLLIMSLSSLAVLPATQYVGQRPYYLRQSTECKGPKVYEIRNVQDVDQCKEACVQFDCAAVNLFQLGEFQFMCEILGSVYTYYPAQGAACYIGA</sequence>
<dbReference type="EMBL" id="CATQJA010002598">
    <property type="protein sequence ID" value="CAJ0572484.1"/>
    <property type="molecule type" value="Genomic_DNA"/>
</dbReference>
<dbReference type="Proteomes" id="UP001177023">
    <property type="component" value="Unassembled WGS sequence"/>
</dbReference>
<dbReference type="AlphaFoldDB" id="A0AA36CNP9"/>
<proteinExistence type="predicted"/>
<name>A0AA36CNP9_9BILA</name>
<reference evidence="2" key="1">
    <citation type="submission" date="2023-06" db="EMBL/GenBank/DDBJ databases">
        <authorList>
            <person name="Delattre M."/>
        </authorList>
    </citation>
    <scope>NUCLEOTIDE SEQUENCE</scope>
    <source>
        <strain evidence="2">AF72</strain>
    </source>
</reference>
<evidence type="ECO:0000313" key="2">
    <source>
        <dbReference type="EMBL" id="CAJ0572484.1"/>
    </source>
</evidence>
<evidence type="ECO:0008006" key="4">
    <source>
        <dbReference type="Google" id="ProtNLM"/>
    </source>
</evidence>
<keyword evidence="1" id="KW-0732">Signal</keyword>
<gene>
    <name evidence="2" type="ORF">MSPICULIGERA_LOCUS10868</name>
</gene>
<evidence type="ECO:0000313" key="3">
    <source>
        <dbReference type="Proteomes" id="UP001177023"/>
    </source>
</evidence>
<feature type="chain" id="PRO_5041423773" description="Apple domain-containing protein" evidence="1">
    <location>
        <begin position="17"/>
        <end position="99"/>
    </location>
</feature>
<comment type="caution">
    <text evidence="2">The sequence shown here is derived from an EMBL/GenBank/DDBJ whole genome shotgun (WGS) entry which is preliminary data.</text>
</comment>
<organism evidence="2 3">
    <name type="scientific">Mesorhabditis spiculigera</name>
    <dbReference type="NCBI Taxonomy" id="96644"/>
    <lineage>
        <taxon>Eukaryota</taxon>
        <taxon>Metazoa</taxon>
        <taxon>Ecdysozoa</taxon>
        <taxon>Nematoda</taxon>
        <taxon>Chromadorea</taxon>
        <taxon>Rhabditida</taxon>
        <taxon>Rhabditina</taxon>
        <taxon>Rhabditomorpha</taxon>
        <taxon>Rhabditoidea</taxon>
        <taxon>Rhabditidae</taxon>
        <taxon>Mesorhabditinae</taxon>
        <taxon>Mesorhabditis</taxon>
    </lineage>
</organism>
<keyword evidence="3" id="KW-1185">Reference proteome</keyword>
<protein>
    <recommendedName>
        <fullName evidence="4">Apple domain-containing protein</fullName>
    </recommendedName>
</protein>